<keyword evidence="2" id="KW-1185">Reference proteome</keyword>
<sequence length="24" mass="2800">MKAFILEVKFTNVAIRKTNTSFKL</sequence>
<dbReference type="Proteomes" id="UP000836841">
    <property type="component" value="Chromosome 7"/>
</dbReference>
<accession>A0AAU9TCA7</accession>
<reference evidence="1 2" key="1">
    <citation type="submission" date="2022-03" db="EMBL/GenBank/DDBJ databases">
        <authorList>
            <person name="Nunn A."/>
            <person name="Chopra R."/>
            <person name="Nunn A."/>
            <person name="Contreras Garrido A."/>
        </authorList>
    </citation>
    <scope>NUCLEOTIDE SEQUENCE [LARGE SCALE GENOMIC DNA]</scope>
</reference>
<dbReference type="AlphaFoldDB" id="A0AAU9TCA7"/>
<name>A0AAU9TCA7_THLAR</name>
<evidence type="ECO:0000313" key="1">
    <source>
        <dbReference type="EMBL" id="CAH2080246.1"/>
    </source>
</evidence>
<gene>
    <name evidence="1" type="ORF">TAV2_LOCUS22730</name>
</gene>
<dbReference type="EMBL" id="OU466863">
    <property type="protein sequence ID" value="CAH2080246.1"/>
    <property type="molecule type" value="Genomic_DNA"/>
</dbReference>
<evidence type="ECO:0000313" key="2">
    <source>
        <dbReference type="Proteomes" id="UP000836841"/>
    </source>
</evidence>
<proteinExistence type="predicted"/>
<protein>
    <submittedName>
        <fullName evidence="1">Uncharacterized protein</fullName>
    </submittedName>
</protein>
<organism evidence="1 2">
    <name type="scientific">Thlaspi arvense</name>
    <name type="common">Field penny-cress</name>
    <dbReference type="NCBI Taxonomy" id="13288"/>
    <lineage>
        <taxon>Eukaryota</taxon>
        <taxon>Viridiplantae</taxon>
        <taxon>Streptophyta</taxon>
        <taxon>Embryophyta</taxon>
        <taxon>Tracheophyta</taxon>
        <taxon>Spermatophyta</taxon>
        <taxon>Magnoliopsida</taxon>
        <taxon>eudicotyledons</taxon>
        <taxon>Gunneridae</taxon>
        <taxon>Pentapetalae</taxon>
        <taxon>rosids</taxon>
        <taxon>malvids</taxon>
        <taxon>Brassicales</taxon>
        <taxon>Brassicaceae</taxon>
        <taxon>Thlaspideae</taxon>
        <taxon>Thlaspi</taxon>
    </lineage>
</organism>